<proteinExistence type="predicted"/>
<dbReference type="CDD" id="cd05259">
    <property type="entry name" value="PCBER_SDR_a"/>
    <property type="match status" value="1"/>
</dbReference>
<dbReference type="InterPro" id="IPR045312">
    <property type="entry name" value="PCBER-like"/>
</dbReference>
<name>A0AAN6PRY1_9PEZI</name>
<dbReference type="AlphaFoldDB" id="A0AAN6PRY1"/>
<feature type="domain" description="NmrA-like" evidence="3">
    <location>
        <begin position="23"/>
        <end position="256"/>
    </location>
</feature>
<dbReference type="Gene3D" id="3.40.50.720">
    <property type="entry name" value="NAD(P)-binding Rossmann-like Domain"/>
    <property type="match status" value="1"/>
</dbReference>
<evidence type="ECO:0000313" key="4">
    <source>
        <dbReference type="EMBL" id="KAK4096812.1"/>
    </source>
</evidence>
<dbReference type="Pfam" id="PF05368">
    <property type="entry name" value="NmrA"/>
    <property type="match status" value="1"/>
</dbReference>
<gene>
    <name evidence="4" type="ORF">N658DRAFT_501167</name>
</gene>
<comment type="caution">
    <text evidence="4">The sequence shown here is derived from an EMBL/GenBank/DDBJ whole genome shotgun (WGS) entry which is preliminary data.</text>
</comment>
<evidence type="ECO:0000259" key="3">
    <source>
        <dbReference type="Pfam" id="PF05368"/>
    </source>
</evidence>
<dbReference type="Gene3D" id="3.90.25.10">
    <property type="entry name" value="UDP-galactose 4-epimerase, domain 1"/>
    <property type="match status" value="1"/>
</dbReference>
<keyword evidence="1" id="KW-0521">NADP</keyword>
<keyword evidence="2" id="KW-0560">Oxidoreductase</keyword>
<dbReference type="InterPro" id="IPR008030">
    <property type="entry name" value="NmrA-like"/>
</dbReference>
<evidence type="ECO:0000313" key="5">
    <source>
        <dbReference type="Proteomes" id="UP001305647"/>
    </source>
</evidence>
<protein>
    <submittedName>
        <fullName evidence="4">NAD(P)-binding protein</fullName>
    </submittedName>
</protein>
<dbReference type="InterPro" id="IPR051609">
    <property type="entry name" value="NmrA/Isoflavone_reductase-like"/>
</dbReference>
<accession>A0AAN6PRY1</accession>
<dbReference type="Proteomes" id="UP001305647">
    <property type="component" value="Unassembled WGS sequence"/>
</dbReference>
<dbReference type="GO" id="GO:0016491">
    <property type="term" value="F:oxidoreductase activity"/>
    <property type="evidence" value="ECO:0007669"/>
    <property type="project" value="UniProtKB-KW"/>
</dbReference>
<dbReference type="InterPro" id="IPR036291">
    <property type="entry name" value="NAD(P)-bd_dom_sf"/>
</dbReference>
<dbReference type="PANTHER" id="PTHR47706">
    <property type="entry name" value="NMRA-LIKE FAMILY PROTEIN"/>
    <property type="match status" value="1"/>
</dbReference>
<keyword evidence="5" id="KW-1185">Reference proteome</keyword>
<reference evidence="4" key="2">
    <citation type="submission" date="2023-05" db="EMBL/GenBank/DDBJ databases">
        <authorList>
            <consortium name="Lawrence Berkeley National Laboratory"/>
            <person name="Steindorff A."/>
            <person name="Hensen N."/>
            <person name="Bonometti L."/>
            <person name="Westerberg I."/>
            <person name="Brannstrom I.O."/>
            <person name="Guillou S."/>
            <person name="Cros-Aarteil S."/>
            <person name="Calhoun S."/>
            <person name="Haridas S."/>
            <person name="Kuo A."/>
            <person name="Mondo S."/>
            <person name="Pangilinan J."/>
            <person name="Riley R."/>
            <person name="Labutti K."/>
            <person name="Andreopoulos B."/>
            <person name="Lipzen A."/>
            <person name="Chen C."/>
            <person name="Yanf M."/>
            <person name="Daum C."/>
            <person name="Ng V."/>
            <person name="Clum A."/>
            <person name="Ohm R."/>
            <person name="Martin F."/>
            <person name="Silar P."/>
            <person name="Natvig D."/>
            <person name="Lalanne C."/>
            <person name="Gautier V."/>
            <person name="Ament-Velasquez S.L."/>
            <person name="Kruys A."/>
            <person name="Hutchinson M.I."/>
            <person name="Powell A.J."/>
            <person name="Barry K."/>
            <person name="Miller A.N."/>
            <person name="Grigoriev I.V."/>
            <person name="Debuchy R."/>
            <person name="Gladieux P."/>
            <person name="Thoren M.H."/>
            <person name="Johannesson H."/>
        </authorList>
    </citation>
    <scope>NUCLEOTIDE SEQUENCE</scope>
    <source>
        <strain evidence="4">CBS 757.83</strain>
    </source>
</reference>
<reference evidence="4" key="1">
    <citation type="journal article" date="2023" name="Mol. Phylogenet. Evol.">
        <title>Genome-scale phylogeny and comparative genomics of the fungal order Sordariales.</title>
        <authorList>
            <person name="Hensen N."/>
            <person name="Bonometti L."/>
            <person name="Westerberg I."/>
            <person name="Brannstrom I.O."/>
            <person name="Guillou S."/>
            <person name="Cros-Aarteil S."/>
            <person name="Calhoun S."/>
            <person name="Haridas S."/>
            <person name="Kuo A."/>
            <person name="Mondo S."/>
            <person name="Pangilinan J."/>
            <person name="Riley R."/>
            <person name="LaButti K."/>
            <person name="Andreopoulos B."/>
            <person name="Lipzen A."/>
            <person name="Chen C."/>
            <person name="Yan M."/>
            <person name="Daum C."/>
            <person name="Ng V."/>
            <person name="Clum A."/>
            <person name="Steindorff A."/>
            <person name="Ohm R.A."/>
            <person name="Martin F."/>
            <person name="Silar P."/>
            <person name="Natvig D.O."/>
            <person name="Lalanne C."/>
            <person name="Gautier V."/>
            <person name="Ament-Velasquez S.L."/>
            <person name="Kruys A."/>
            <person name="Hutchinson M.I."/>
            <person name="Powell A.J."/>
            <person name="Barry K."/>
            <person name="Miller A.N."/>
            <person name="Grigoriev I.V."/>
            <person name="Debuchy R."/>
            <person name="Gladieux P."/>
            <person name="Hiltunen Thoren M."/>
            <person name="Johannesson H."/>
        </authorList>
    </citation>
    <scope>NUCLEOTIDE SEQUENCE</scope>
    <source>
        <strain evidence="4">CBS 757.83</strain>
    </source>
</reference>
<dbReference type="SUPFAM" id="SSF51735">
    <property type="entry name" value="NAD(P)-binding Rossmann-fold domains"/>
    <property type="match status" value="1"/>
</dbReference>
<organism evidence="4 5">
    <name type="scientific">Parathielavia hyrcaniae</name>
    <dbReference type="NCBI Taxonomy" id="113614"/>
    <lineage>
        <taxon>Eukaryota</taxon>
        <taxon>Fungi</taxon>
        <taxon>Dikarya</taxon>
        <taxon>Ascomycota</taxon>
        <taxon>Pezizomycotina</taxon>
        <taxon>Sordariomycetes</taxon>
        <taxon>Sordariomycetidae</taxon>
        <taxon>Sordariales</taxon>
        <taxon>Chaetomiaceae</taxon>
        <taxon>Parathielavia</taxon>
    </lineage>
</organism>
<evidence type="ECO:0000256" key="2">
    <source>
        <dbReference type="ARBA" id="ARBA00023002"/>
    </source>
</evidence>
<evidence type="ECO:0000256" key="1">
    <source>
        <dbReference type="ARBA" id="ARBA00022857"/>
    </source>
</evidence>
<dbReference type="PANTHER" id="PTHR47706:SF9">
    <property type="entry name" value="NMRA-LIKE DOMAIN-CONTAINING PROTEIN-RELATED"/>
    <property type="match status" value="1"/>
</dbReference>
<sequence length="323" mass="35231">MATHTNHNQGFAPSTPATTAPFQTVLLIGATGSIGSHILRALLSTPSLAVTILTRASSKSATASSLNPKIRTITIDDTYPTDSLITAFRGQDVVISCLTTLSVADQFRIVDAAVAAGVRRYVPSEYGLNNMRADAQALNSVFRAKGAVQQYLRDREGRIEWMTVSCGMWIKWSVQNDFLGLRVRERRVQLWDGGEGRFSVVTEENTALAVVKGLVELAEETRNRNVLVEEFATTQRELVDEMERQLGVRFEVEPVDSQARIAELQTAVNKGDATAAFGLIEAGFVTGRYGGDLSKEGEIMTEKLGLKRHSLQEVVADALASLQ</sequence>
<dbReference type="EMBL" id="MU863695">
    <property type="protein sequence ID" value="KAK4096812.1"/>
    <property type="molecule type" value="Genomic_DNA"/>
</dbReference>